<comment type="cofactor">
    <cofactor evidence="6">
        <name>Zn(2+)</name>
        <dbReference type="ChEBI" id="CHEBI:29105"/>
    </cofactor>
    <text evidence="6">Binds 1 zinc ion.</text>
</comment>
<name>A0A151AU99_9CLOT</name>
<comment type="caution">
    <text evidence="8">The sequence shown here is derived from an EMBL/GenBank/DDBJ whole genome shotgun (WGS) entry which is preliminary data.</text>
</comment>
<evidence type="ECO:0000256" key="3">
    <source>
        <dbReference type="ARBA" id="ARBA00022801"/>
    </source>
</evidence>
<gene>
    <name evidence="8" type="ORF">CLTEP_24320</name>
</gene>
<comment type="similarity">
    <text evidence="6">Belongs to the peptidase M3 family.</text>
</comment>
<evidence type="ECO:0000313" key="9">
    <source>
        <dbReference type="Proteomes" id="UP000075531"/>
    </source>
</evidence>
<dbReference type="OrthoDB" id="9762795at2"/>
<reference evidence="8 9" key="1">
    <citation type="submission" date="2016-02" db="EMBL/GenBank/DDBJ databases">
        <title>Genome sequence of Clostridium tepidiprofundi DSM 19306.</title>
        <authorList>
            <person name="Poehlein A."/>
            <person name="Daniel R."/>
        </authorList>
    </citation>
    <scope>NUCLEOTIDE SEQUENCE [LARGE SCALE GENOMIC DNA]</scope>
    <source>
        <strain evidence="8 9">DSM 19306</strain>
    </source>
</reference>
<dbReference type="GO" id="GO:0006518">
    <property type="term" value="P:peptide metabolic process"/>
    <property type="evidence" value="ECO:0007669"/>
    <property type="project" value="TreeGrafter"/>
</dbReference>
<keyword evidence="3 6" id="KW-0378">Hydrolase</keyword>
<proteinExistence type="inferred from homology"/>
<dbReference type="InterPro" id="IPR011976">
    <property type="entry name" value="Pept_M3B_oligopep-rel"/>
</dbReference>
<dbReference type="PANTHER" id="PTHR11804">
    <property type="entry name" value="PROTEASE M3 THIMET OLIGOPEPTIDASE-RELATED"/>
    <property type="match status" value="1"/>
</dbReference>
<feature type="domain" description="Peptidase M3A/M3B catalytic" evidence="7">
    <location>
        <begin position="166"/>
        <end position="545"/>
    </location>
</feature>
<dbReference type="CDD" id="cd09606">
    <property type="entry name" value="M3B_PepF"/>
    <property type="match status" value="1"/>
</dbReference>
<dbReference type="InterPro" id="IPR045090">
    <property type="entry name" value="Pept_M3A_M3B"/>
</dbReference>
<dbReference type="Gene3D" id="1.10.1370.30">
    <property type="match status" value="1"/>
</dbReference>
<dbReference type="Proteomes" id="UP000075531">
    <property type="component" value="Unassembled WGS sequence"/>
</dbReference>
<keyword evidence="1 6" id="KW-0645">Protease</keyword>
<dbReference type="Pfam" id="PF01432">
    <property type="entry name" value="Peptidase_M3"/>
    <property type="match status" value="1"/>
</dbReference>
<keyword evidence="4 6" id="KW-0862">Zinc</keyword>
<evidence type="ECO:0000256" key="4">
    <source>
        <dbReference type="ARBA" id="ARBA00022833"/>
    </source>
</evidence>
<dbReference type="NCBIfam" id="TIGR02289">
    <property type="entry name" value="M3_not_pepF"/>
    <property type="match status" value="1"/>
</dbReference>
<keyword evidence="5 6" id="KW-0482">Metalloprotease</keyword>
<dbReference type="InterPro" id="IPR001567">
    <property type="entry name" value="Pept_M3A_M3B_dom"/>
</dbReference>
<dbReference type="RefSeq" id="WP_066827037.1">
    <property type="nucleotide sequence ID" value="NZ_LTBA01000050.1"/>
</dbReference>
<dbReference type="STRING" id="1121338.CLTEP_24320"/>
<dbReference type="EMBL" id="LTBA01000050">
    <property type="protein sequence ID" value="KYH31152.1"/>
    <property type="molecule type" value="Genomic_DNA"/>
</dbReference>
<dbReference type="SUPFAM" id="SSF55486">
    <property type="entry name" value="Metalloproteases ('zincins'), catalytic domain"/>
    <property type="match status" value="1"/>
</dbReference>
<evidence type="ECO:0000313" key="8">
    <source>
        <dbReference type="EMBL" id="KYH31152.1"/>
    </source>
</evidence>
<dbReference type="PANTHER" id="PTHR11804:SF28">
    <property type="entry name" value="OLIGOENDOPEPTIDASE F"/>
    <property type="match status" value="1"/>
</dbReference>
<evidence type="ECO:0000256" key="1">
    <source>
        <dbReference type="ARBA" id="ARBA00022670"/>
    </source>
</evidence>
<organism evidence="8 9">
    <name type="scientific">Clostridium tepidiprofundi DSM 19306</name>
    <dbReference type="NCBI Taxonomy" id="1121338"/>
    <lineage>
        <taxon>Bacteria</taxon>
        <taxon>Bacillati</taxon>
        <taxon>Bacillota</taxon>
        <taxon>Clostridia</taxon>
        <taxon>Eubacteriales</taxon>
        <taxon>Clostridiaceae</taxon>
        <taxon>Clostridium</taxon>
    </lineage>
</organism>
<protein>
    <submittedName>
        <fullName evidence="8">Peptidase family M3</fullName>
    </submittedName>
</protein>
<evidence type="ECO:0000256" key="6">
    <source>
        <dbReference type="RuleBase" id="RU003435"/>
    </source>
</evidence>
<keyword evidence="9" id="KW-1185">Reference proteome</keyword>
<keyword evidence="2 6" id="KW-0479">Metal-binding</keyword>
<sequence length="564" mass="66979">MKFKDMKYERPNIKEYEKTFSELFEKFEKAESFEKQDSLMKEINELRNEIETMGTIASIRHTVDTTDKFYEEEQNYFDENVPIYEGSISKYYNILVNSKFRNELEEKWGKQIFNIAEMTIKTFSPEIIEDLQKENKLSSEYTKLIASAKIMFEGEERNLSQLTPFQQSTDRNMRKRAWEAKTDFLKEHEKDIDEIYDKLVKVRTKIAKKLGYKNFIELGYARLNRSDYNAEMVANYRKQIEKYIVPVAIKLRERQAKRLGLDKLKYYDERFSFKTGNAKPHGDPDWILNNAIEMYNELSPETKEFFNFMTENELMDLVSKKGKAGGGYCTFMPKYKAPFIFSNFNGTAGDVEVLTHEGGHAFQVYTSRNYELPEYCWPTLEACEIHSMSMEFLTWPWMNLFFEEDTDKFKFNHLSESLLFIPYGVAVDEFQHFVYENPDVSPDERKRAWREIERKYLPHRDYEENDFLERGGFWFQQSHIFNVPFYYIDYTLAQVCAFQFWNKSQKDRENAWKDYLNLCSAGGSKSFLELLKVANLISPFEDGCLSSVIGNIENWLNSVDDTKF</sequence>
<evidence type="ECO:0000256" key="2">
    <source>
        <dbReference type="ARBA" id="ARBA00022723"/>
    </source>
</evidence>
<dbReference type="GO" id="GO:0046872">
    <property type="term" value="F:metal ion binding"/>
    <property type="evidence" value="ECO:0007669"/>
    <property type="project" value="UniProtKB-UniRule"/>
</dbReference>
<evidence type="ECO:0000259" key="7">
    <source>
        <dbReference type="Pfam" id="PF01432"/>
    </source>
</evidence>
<dbReference type="GO" id="GO:0004222">
    <property type="term" value="F:metalloendopeptidase activity"/>
    <property type="evidence" value="ECO:0007669"/>
    <property type="project" value="InterPro"/>
</dbReference>
<dbReference type="GO" id="GO:0006508">
    <property type="term" value="P:proteolysis"/>
    <property type="evidence" value="ECO:0007669"/>
    <property type="project" value="UniProtKB-KW"/>
</dbReference>
<dbReference type="PATRIC" id="fig|1121338.3.peg.2514"/>
<evidence type="ECO:0000256" key="5">
    <source>
        <dbReference type="ARBA" id="ARBA00023049"/>
    </source>
</evidence>
<dbReference type="AlphaFoldDB" id="A0A151AU99"/>
<accession>A0A151AU99</accession>